<dbReference type="Pfam" id="PF00171">
    <property type="entry name" value="Aldedh"/>
    <property type="match status" value="1"/>
</dbReference>
<dbReference type="AlphaFoldDB" id="A0A5N8X9N8"/>
<dbReference type="EMBL" id="VJZC01000007">
    <property type="protein sequence ID" value="MPY56097.1"/>
    <property type="molecule type" value="Genomic_DNA"/>
</dbReference>
<evidence type="ECO:0000259" key="5">
    <source>
        <dbReference type="Pfam" id="PF00171"/>
    </source>
</evidence>
<dbReference type="Gene3D" id="3.40.309.10">
    <property type="entry name" value="Aldehyde Dehydrogenase, Chain A, domain 2"/>
    <property type="match status" value="1"/>
</dbReference>
<dbReference type="Proteomes" id="UP000400924">
    <property type="component" value="Unassembled WGS sequence"/>
</dbReference>
<dbReference type="GO" id="GO:0016620">
    <property type="term" value="F:oxidoreductase activity, acting on the aldehyde or oxo group of donors, NAD or NADP as acceptor"/>
    <property type="evidence" value="ECO:0007669"/>
    <property type="project" value="InterPro"/>
</dbReference>
<comment type="caution">
    <text evidence="6">The sequence shown here is derived from an EMBL/GenBank/DDBJ whole genome shotgun (WGS) entry which is preliminary data.</text>
</comment>
<dbReference type="OrthoDB" id="6882680at2"/>
<name>A0A5N8X9N8_9ACTN</name>
<comment type="similarity">
    <text evidence="1 4">Belongs to the aldehyde dehydrogenase family.</text>
</comment>
<feature type="active site" evidence="3">
    <location>
        <position position="253"/>
    </location>
</feature>
<evidence type="ECO:0000313" key="7">
    <source>
        <dbReference type="Proteomes" id="UP000400924"/>
    </source>
</evidence>
<gene>
    <name evidence="6" type="ORF">FNH08_02545</name>
</gene>
<accession>A0A5N8X9N8</accession>
<feature type="domain" description="Aldehyde dehydrogenase" evidence="5">
    <location>
        <begin position="15"/>
        <end position="478"/>
    </location>
</feature>
<dbReference type="RefSeq" id="WP_152769566.1">
    <property type="nucleotide sequence ID" value="NZ_VJZC01000007.1"/>
</dbReference>
<proteinExistence type="inferred from homology"/>
<dbReference type="SUPFAM" id="SSF53720">
    <property type="entry name" value="ALDH-like"/>
    <property type="match status" value="1"/>
</dbReference>
<dbReference type="InterPro" id="IPR015590">
    <property type="entry name" value="Aldehyde_DH_dom"/>
</dbReference>
<reference evidence="6 7" key="1">
    <citation type="submission" date="2019-07" db="EMBL/GenBank/DDBJ databases">
        <title>New species of Amycolatopsis and Streptomyces.</title>
        <authorList>
            <person name="Duangmal K."/>
            <person name="Teo W.F.A."/>
            <person name="Lipun K."/>
        </authorList>
    </citation>
    <scope>NUCLEOTIDE SEQUENCE [LARGE SCALE GENOMIC DNA]</scope>
    <source>
        <strain evidence="6 7">NBRC 106415</strain>
    </source>
</reference>
<evidence type="ECO:0000256" key="2">
    <source>
        <dbReference type="ARBA" id="ARBA00023002"/>
    </source>
</evidence>
<dbReference type="CDD" id="cd07114">
    <property type="entry name" value="ALDH_DhaS"/>
    <property type="match status" value="1"/>
</dbReference>
<dbReference type="InterPro" id="IPR016160">
    <property type="entry name" value="Ald_DH_CS_CYS"/>
</dbReference>
<sequence length="495" mass="53232">MSDLTTLQHFVGGTWVEPASGEYFESTNPATREVLYRAARGNATDIARAVAAAREAFEDPRWRDLSQTRRGHLLRRLGDLIAENAEDLARTETKDNGKLLREMRGQLAALPEYYHYYAGLADKIHGDVIPTSDRQVLNYTAREPLGVVGAITPWNSPLTLTSSKLAPALCAGNTAVIKPSEYTSASVLKLAELALEAGFPPGAVNVVTGFGAEAGQALVDHHDLAKISFTGSTATGARIAAATASRFIGSTLELGGKSPNIVFEDANVPNAAMGVVAGIFAAAGQTCIAGSRVFAHRSVYDELLERVAERARTIRIGDPLDEKTELGPLAFEGQRDKVAGYVDLGRDEGARVLTGGRATDGGLGGYFYEPTILVDVDNGMRVVREEIFGPVAAIMPFDTEDEVVRLANDTEYGLAAGVWTTNLARAHRMAARLDAGTVWVNTYRAMSPMSPRQGFKTSGVGVEHGIETIKDYTRLKSVWINTSEEPVADPFTMRS</sequence>
<keyword evidence="7" id="KW-1185">Reference proteome</keyword>
<protein>
    <submittedName>
        <fullName evidence="6">Aldehyde dehydrogenase</fullName>
    </submittedName>
</protein>
<evidence type="ECO:0000256" key="1">
    <source>
        <dbReference type="ARBA" id="ARBA00009986"/>
    </source>
</evidence>
<dbReference type="InterPro" id="IPR016161">
    <property type="entry name" value="Ald_DH/histidinol_DH"/>
</dbReference>
<organism evidence="6 7">
    <name type="scientific">Streptomyces spongiae</name>
    <dbReference type="NCBI Taxonomy" id="565072"/>
    <lineage>
        <taxon>Bacteria</taxon>
        <taxon>Bacillati</taxon>
        <taxon>Actinomycetota</taxon>
        <taxon>Actinomycetes</taxon>
        <taxon>Kitasatosporales</taxon>
        <taxon>Streptomycetaceae</taxon>
        <taxon>Streptomyces</taxon>
    </lineage>
</organism>
<dbReference type="Gene3D" id="3.40.605.10">
    <property type="entry name" value="Aldehyde Dehydrogenase, Chain A, domain 1"/>
    <property type="match status" value="1"/>
</dbReference>
<dbReference type="FunFam" id="3.40.605.10:FF:000007">
    <property type="entry name" value="NAD/NADP-dependent betaine aldehyde dehydrogenase"/>
    <property type="match status" value="1"/>
</dbReference>
<keyword evidence="2 4" id="KW-0560">Oxidoreductase</keyword>
<evidence type="ECO:0000256" key="4">
    <source>
        <dbReference type="RuleBase" id="RU003345"/>
    </source>
</evidence>
<dbReference type="PANTHER" id="PTHR11699">
    <property type="entry name" value="ALDEHYDE DEHYDROGENASE-RELATED"/>
    <property type="match status" value="1"/>
</dbReference>
<evidence type="ECO:0000256" key="3">
    <source>
        <dbReference type="PROSITE-ProRule" id="PRU10007"/>
    </source>
</evidence>
<dbReference type="InterPro" id="IPR016163">
    <property type="entry name" value="Ald_DH_C"/>
</dbReference>
<evidence type="ECO:0000313" key="6">
    <source>
        <dbReference type="EMBL" id="MPY56097.1"/>
    </source>
</evidence>
<dbReference type="PROSITE" id="PS00070">
    <property type="entry name" value="ALDEHYDE_DEHYDR_CYS"/>
    <property type="match status" value="1"/>
</dbReference>
<dbReference type="InterPro" id="IPR029510">
    <property type="entry name" value="Ald_DH_CS_GLU"/>
</dbReference>
<dbReference type="FunFam" id="3.40.309.10:FF:000012">
    <property type="entry name" value="Betaine aldehyde dehydrogenase"/>
    <property type="match status" value="1"/>
</dbReference>
<dbReference type="InterPro" id="IPR016162">
    <property type="entry name" value="Ald_DH_N"/>
</dbReference>
<dbReference type="PROSITE" id="PS00687">
    <property type="entry name" value="ALDEHYDE_DEHYDR_GLU"/>
    <property type="match status" value="1"/>
</dbReference>